<dbReference type="Proteomes" id="UP000054558">
    <property type="component" value="Unassembled WGS sequence"/>
</dbReference>
<proteinExistence type="predicted"/>
<organism evidence="1 2">
    <name type="scientific">Klebsormidium nitens</name>
    <name type="common">Green alga</name>
    <name type="synonym">Ulothrix nitens</name>
    <dbReference type="NCBI Taxonomy" id="105231"/>
    <lineage>
        <taxon>Eukaryota</taxon>
        <taxon>Viridiplantae</taxon>
        <taxon>Streptophyta</taxon>
        <taxon>Klebsormidiophyceae</taxon>
        <taxon>Klebsormidiales</taxon>
        <taxon>Klebsormidiaceae</taxon>
        <taxon>Klebsormidium</taxon>
    </lineage>
</organism>
<name>A0A1Y1ING7_KLENI</name>
<protein>
    <submittedName>
        <fullName evidence="1">Uncharacterized protein</fullName>
    </submittedName>
</protein>
<sequence>MLAVCLKAKAREVLFGRRSLYKRRFLSFSFSKTHLASPFPTACKQLPRTQHPSAYLPFQQRHSLAASFSPNSTLFSHSSLPFPPLTSQQHLILAQLASSNTSSNEAKSRQIVTPAGLLPCPCFPFCWSAQTSLFFFVSLQAWPGCRVMLLFGSSFFCRVLAGLPLLCGSPPLSLSFAGLSGLVAASCSSFREVSRAVEFRDYMFDKQSLEALSEYLSTSTKLERIVFGNGCASEICMAGASLSRVIGACDRDVFIEGSLPRAMGHVSVIQAADPTGQRLRRALLSFEPEHWAYDWSSDSETLGLMPSVTNGDFVWTRLHPDGILTLNVTDEDMLQVEWSVCANELKSTALHSADDVASFARAPRTFGSLESLTVSSCGSKGLTYFGRHLAAETRVRRIRSEGPLADSVALLKGFEEGLVEGRPYEAECTSHLAHDGLGVRLRRLENLCFLRCYRLTLHVRVDGCNGFERRRFDETMTFLLGWFPKLEALEVDIGGDSMGGPYQGCVPIGRFAAAVPRTLKELRLAFGGASTLFCAASRLHEFLEAARCRLRYLSIEGWAAGAEALSRVVRIEGLERLCIPQACTSVAGLRNALRRRMRELDVGISLLGRRDIAEFARLVQSFARPTRPSKLLLRNGVRSEMMGELGRALRAAGCFDYVYTSADEKTITIWLALPEEEKDCQ</sequence>
<keyword evidence="2" id="KW-1185">Reference proteome</keyword>
<evidence type="ECO:0000313" key="1">
    <source>
        <dbReference type="EMBL" id="GAQ92435.1"/>
    </source>
</evidence>
<gene>
    <name evidence="1" type="ORF">KFL_010130020</name>
</gene>
<dbReference type="AlphaFoldDB" id="A0A1Y1ING7"/>
<dbReference type="EMBL" id="DF237962">
    <property type="protein sequence ID" value="GAQ92435.1"/>
    <property type="molecule type" value="Genomic_DNA"/>
</dbReference>
<accession>A0A1Y1ING7</accession>
<reference evidence="1 2" key="1">
    <citation type="journal article" date="2014" name="Nat. Commun.">
        <title>Klebsormidium flaccidum genome reveals primary factors for plant terrestrial adaptation.</title>
        <authorList>
            <person name="Hori K."/>
            <person name="Maruyama F."/>
            <person name="Fujisawa T."/>
            <person name="Togashi T."/>
            <person name="Yamamoto N."/>
            <person name="Seo M."/>
            <person name="Sato S."/>
            <person name="Yamada T."/>
            <person name="Mori H."/>
            <person name="Tajima N."/>
            <person name="Moriyama T."/>
            <person name="Ikeuchi M."/>
            <person name="Watanabe M."/>
            <person name="Wada H."/>
            <person name="Kobayashi K."/>
            <person name="Saito M."/>
            <person name="Masuda T."/>
            <person name="Sasaki-Sekimoto Y."/>
            <person name="Mashiguchi K."/>
            <person name="Awai K."/>
            <person name="Shimojima M."/>
            <person name="Masuda S."/>
            <person name="Iwai M."/>
            <person name="Nobusawa T."/>
            <person name="Narise T."/>
            <person name="Kondo S."/>
            <person name="Saito H."/>
            <person name="Sato R."/>
            <person name="Murakawa M."/>
            <person name="Ihara Y."/>
            <person name="Oshima-Yamada Y."/>
            <person name="Ohtaka K."/>
            <person name="Satoh M."/>
            <person name="Sonobe K."/>
            <person name="Ishii M."/>
            <person name="Ohtani R."/>
            <person name="Kanamori-Sato M."/>
            <person name="Honoki R."/>
            <person name="Miyazaki D."/>
            <person name="Mochizuki H."/>
            <person name="Umetsu J."/>
            <person name="Higashi K."/>
            <person name="Shibata D."/>
            <person name="Kamiya Y."/>
            <person name="Sato N."/>
            <person name="Nakamura Y."/>
            <person name="Tabata S."/>
            <person name="Ida S."/>
            <person name="Kurokawa K."/>
            <person name="Ohta H."/>
        </authorList>
    </citation>
    <scope>NUCLEOTIDE SEQUENCE [LARGE SCALE GENOMIC DNA]</scope>
    <source>
        <strain evidence="1 2">NIES-2285</strain>
    </source>
</reference>
<evidence type="ECO:0000313" key="2">
    <source>
        <dbReference type="Proteomes" id="UP000054558"/>
    </source>
</evidence>